<evidence type="ECO:0000256" key="2">
    <source>
        <dbReference type="SAM" id="MobiDB-lite"/>
    </source>
</evidence>
<protein>
    <recommendedName>
        <fullName evidence="5">DUF4352 domain-containing protein</fullName>
    </recommendedName>
</protein>
<evidence type="ECO:0000256" key="1">
    <source>
        <dbReference type="ARBA" id="ARBA00022729"/>
    </source>
</evidence>
<feature type="compositionally biased region" description="Acidic residues" evidence="2">
    <location>
        <begin position="86"/>
        <end position="124"/>
    </location>
</feature>
<feature type="region of interest" description="Disordered" evidence="2">
    <location>
        <begin position="28"/>
        <end position="145"/>
    </location>
</feature>
<keyword evidence="1" id="KW-0732">Signal</keyword>
<accession>A0ABP6LX07</accession>
<dbReference type="InterPro" id="IPR029050">
    <property type="entry name" value="Immunoprotect_excell_Ig-like"/>
</dbReference>
<dbReference type="Proteomes" id="UP001500236">
    <property type="component" value="Unassembled WGS sequence"/>
</dbReference>
<dbReference type="Gene3D" id="2.60.40.1240">
    <property type="match status" value="1"/>
</dbReference>
<dbReference type="PROSITE" id="PS51257">
    <property type="entry name" value="PROKAR_LIPOPROTEIN"/>
    <property type="match status" value="1"/>
</dbReference>
<proteinExistence type="predicted"/>
<sequence length="270" mass="28547">MLSRRTRSGVAAACTMLAVGLTGCVTLGEPRSAEEESETAPPETSPEVSQEAADPGDDDAQDQVDDAADDERHNGPDDEPEGRPDEDLDEDAEGEDAEGEDEEEDSEAEADEDPDDEPESDGGAEPDGPAGSRDDPFSVGDSFGYGDWEVTINGVTPEADDLIAAENQFNDPAPEGTSYLLIDASVTYEGADSEMIMMGVDFAYVSDSGETYSSYDTIAIPPDELDTWQELYTGGTAEGNIAIAVPDDGQGLIRARVGFFDTQDGFFALG</sequence>
<organism evidence="3 4">
    <name type="scientific">Nesterenkonia aethiopica</name>
    <dbReference type="NCBI Taxonomy" id="269144"/>
    <lineage>
        <taxon>Bacteria</taxon>
        <taxon>Bacillati</taxon>
        <taxon>Actinomycetota</taxon>
        <taxon>Actinomycetes</taxon>
        <taxon>Micrococcales</taxon>
        <taxon>Micrococcaceae</taxon>
        <taxon>Nesterenkonia</taxon>
    </lineage>
</organism>
<feature type="compositionally biased region" description="Basic and acidic residues" evidence="2">
    <location>
        <begin position="70"/>
        <end position="85"/>
    </location>
</feature>
<gene>
    <name evidence="3" type="ORF">GCM10010529_12570</name>
</gene>
<name>A0ABP6LX07_9MICC</name>
<feature type="compositionally biased region" description="Acidic residues" evidence="2">
    <location>
        <begin position="54"/>
        <end position="69"/>
    </location>
</feature>
<evidence type="ECO:0008006" key="5">
    <source>
        <dbReference type="Google" id="ProtNLM"/>
    </source>
</evidence>
<dbReference type="EMBL" id="BAAAVT010000007">
    <property type="protein sequence ID" value="GAA3060429.1"/>
    <property type="molecule type" value="Genomic_DNA"/>
</dbReference>
<feature type="compositionally biased region" description="Low complexity" evidence="2">
    <location>
        <begin position="39"/>
        <end position="53"/>
    </location>
</feature>
<evidence type="ECO:0000313" key="3">
    <source>
        <dbReference type="EMBL" id="GAA3060429.1"/>
    </source>
</evidence>
<comment type="caution">
    <text evidence="3">The sequence shown here is derived from an EMBL/GenBank/DDBJ whole genome shotgun (WGS) entry which is preliminary data.</text>
</comment>
<evidence type="ECO:0000313" key="4">
    <source>
        <dbReference type="Proteomes" id="UP001500236"/>
    </source>
</evidence>
<reference evidence="4" key="1">
    <citation type="journal article" date="2019" name="Int. J. Syst. Evol. Microbiol.">
        <title>The Global Catalogue of Microorganisms (GCM) 10K type strain sequencing project: providing services to taxonomists for standard genome sequencing and annotation.</title>
        <authorList>
            <consortium name="The Broad Institute Genomics Platform"/>
            <consortium name="The Broad Institute Genome Sequencing Center for Infectious Disease"/>
            <person name="Wu L."/>
            <person name="Ma J."/>
        </authorList>
    </citation>
    <scope>NUCLEOTIDE SEQUENCE [LARGE SCALE GENOMIC DNA]</scope>
    <source>
        <strain evidence="4">JCM 14309</strain>
    </source>
</reference>
<dbReference type="RefSeq" id="WP_344684058.1">
    <property type="nucleotide sequence ID" value="NZ_BAAAVT010000007.1"/>
</dbReference>
<keyword evidence="4" id="KW-1185">Reference proteome</keyword>